<evidence type="ECO:0000256" key="6">
    <source>
        <dbReference type="ARBA" id="ARBA00022490"/>
    </source>
</evidence>
<evidence type="ECO:0000256" key="9">
    <source>
        <dbReference type="ARBA" id="ARBA00023110"/>
    </source>
</evidence>
<comment type="caution">
    <text evidence="14">The sequence shown here is derived from an EMBL/GenBank/DDBJ whole genome shotgun (WGS) entry which is preliminary data.</text>
</comment>
<dbReference type="UniPathway" id="UPA00143"/>
<evidence type="ECO:0000256" key="12">
    <source>
        <dbReference type="SAM" id="MobiDB-lite"/>
    </source>
</evidence>
<feature type="region of interest" description="Disordered" evidence="12">
    <location>
        <begin position="329"/>
        <end position="414"/>
    </location>
</feature>
<evidence type="ECO:0000256" key="10">
    <source>
        <dbReference type="ARBA" id="ARBA00023242"/>
    </source>
</evidence>
<evidence type="ECO:0000256" key="1">
    <source>
        <dbReference type="ARBA" id="ARBA00000900"/>
    </source>
</evidence>
<accession>A0A139HCF8</accession>
<dbReference type="PROSITE" id="PS51698">
    <property type="entry name" value="U_BOX"/>
    <property type="match status" value="1"/>
</dbReference>
<keyword evidence="8" id="KW-0833">Ubl conjugation pathway</keyword>
<keyword evidence="11" id="KW-0175">Coiled coil</keyword>
<evidence type="ECO:0000256" key="3">
    <source>
        <dbReference type="ARBA" id="ARBA00004496"/>
    </source>
</evidence>
<keyword evidence="6" id="KW-0963">Cytoplasm</keyword>
<keyword evidence="15" id="KW-1185">Reference proteome</keyword>
<dbReference type="GO" id="GO:0003755">
    <property type="term" value="F:peptidyl-prolyl cis-trans isomerase activity"/>
    <property type="evidence" value="ECO:0007669"/>
    <property type="project" value="UniProtKB-KW"/>
</dbReference>
<protein>
    <recommendedName>
        <fullName evidence="13">U-box domain-containing protein</fullName>
    </recommendedName>
</protein>
<comment type="subcellular location">
    <subcellularLocation>
        <location evidence="3">Cytoplasm</location>
    </subcellularLocation>
    <subcellularLocation>
        <location evidence="2">Nucleus</location>
    </subcellularLocation>
</comment>
<dbReference type="CDD" id="cd16657">
    <property type="entry name" value="RING-Ubox_UBE4A"/>
    <property type="match status" value="1"/>
</dbReference>
<dbReference type="InterPro" id="IPR014729">
    <property type="entry name" value="Rossmann-like_a/b/a_fold"/>
</dbReference>
<evidence type="ECO:0000313" key="15">
    <source>
        <dbReference type="Proteomes" id="UP000070133"/>
    </source>
</evidence>
<comment type="similarity">
    <text evidence="5">Belongs to the ubiquitin conjugation factor E4 family.</text>
</comment>
<dbReference type="Pfam" id="PF10408">
    <property type="entry name" value="Ufd2P_core"/>
    <property type="match status" value="1"/>
</dbReference>
<comment type="pathway">
    <text evidence="4">Protein modification; protein ubiquitination.</text>
</comment>
<dbReference type="InterPro" id="IPR003613">
    <property type="entry name" value="Ubox_domain"/>
</dbReference>
<dbReference type="SUPFAM" id="SSF52374">
    <property type="entry name" value="Nucleotidylyl transferase"/>
    <property type="match status" value="1"/>
</dbReference>
<dbReference type="GO" id="GO:0034450">
    <property type="term" value="F:ubiquitin-ubiquitin ligase activity"/>
    <property type="evidence" value="ECO:0007669"/>
    <property type="project" value="InterPro"/>
</dbReference>
<keyword evidence="10" id="KW-0539">Nucleus</keyword>
<dbReference type="InterPro" id="IPR013083">
    <property type="entry name" value="Znf_RING/FYVE/PHD"/>
</dbReference>
<dbReference type="InterPro" id="IPR019474">
    <property type="entry name" value="Ub_conjug_fac_E4_core"/>
</dbReference>
<gene>
    <name evidence="14" type="ORF">AC578_3280</name>
</gene>
<keyword evidence="7" id="KW-0808">Transferase</keyword>
<evidence type="ECO:0000256" key="8">
    <source>
        <dbReference type="ARBA" id="ARBA00022786"/>
    </source>
</evidence>
<evidence type="ECO:0000256" key="2">
    <source>
        <dbReference type="ARBA" id="ARBA00004123"/>
    </source>
</evidence>
<dbReference type="PANTHER" id="PTHR13931:SF2">
    <property type="entry name" value="UBIQUITIN CONJUGATION FACTOR E4 B"/>
    <property type="match status" value="1"/>
</dbReference>
<name>A0A139HCF8_9PEZI</name>
<evidence type="ECO:0000256" key="7">
    <source>
        <dbReference type="ARBA" id="ARBA00022679"/>
    </source>
</evidence>
<evidence type="ECO:0000256" key="5">
    <source>
        <dbReference type="ARBA" id="ARBA00007434"/>
    </source>
</evidence>
<dbReference type="STRING" id="321146.A0A139HCF8"/>
<dbReference type="OrthoDB" id="20295at2759"/>
<evidence type="ECO:0000256" key="11">
    <source>
        <dbReference type="SAM" id="Coils"/>
    </source>
</evidence>
<dbReference type="EMBL" id="LFZN01000079">
    <property type="protein sequence ID" value="KXT00140.1"/>
    <property type="molecule type" value="Genomic_DNA"/>
</dbReference>
<feature type="coiled-coil region" evidence="11">
    <location>
        <begin position="827"/>
        <end position="861"/>
    </location>
</feature>
<dbReference type="GO" id="GO:0036503">
    <property type="term" value="P:ERAD pathway"/>
    <property type="evidence" value="ECO:0007669"/>
    <property type="project" value="InterPro"/>
</dbReference>
<dbReference type="Proteomes" id="UP000070133">
    <property type="component" value="Unassembled WGS sequence"/>
</dbReference>
<feature type="compositionally biased region" description="Polar residues" evidence="12">
    <location>
        <begin position="342"/>
        <end position="375"/>
    </location>
</feature>
<evidence type="ECO:0000256" key="4">
    <source>
        <dbReference type="ARBA" id="ARBA00004906"/>
    </source>
</evidence>
<feature type="domain" description="U-box" evidence="13">
    <location>
        <begin position="1292"/>
        <end position="1366"/>
    </location>
</feature>
<proteinExistence type="inferred from homology"/>
<dbReference type="PANTHER" id="PTHR13931">
    <property type="entry name" value="UBIQUITINATION FACTOR E4"/>
    <property type="match status" value="1"/>
</dbReference>
<reference evidence="14 15" key="1">
    <citation type="submission" date="2015-07" db="EMBL/GenBank/DDBJ databases">
        <title>Comparative genomics of the Sigatoka disease complex on banana suggests a link between parallel evolutionary changes in Pseudocercospora fijiensis and Pseudocercospora eumusae and increased virulence on the banana host.</title>
        <authorList>
            <person name="Chang T.-C."/>
            <person name="Salvucci A."/>
            <person name="Crous P.W."/>
            <person name="Stergiopoulos I."/>
        </authorList>
    </citation>
    <scope>NUCLEOTIDE SEQUENCE [LARGE SCALE GENOMIC DNA]</scope>
    <source>
        <strain evidence="14 15">CBS 114824</strain>
    </source>
</reference>
<feature type="region of interest" description="Disordered" evidence="12">
    <location>
        <begin position="247"/>
        <end position="270"/>
    </location>
</feature>
<dbReference type="GO" id="GO:0005634">
    <property type="term" value="C:nucleus"/>
    <property type="evidence" value="ECO:0007669"/>
    <property type="project" value="UniProtKB-SubCell"/>
</dbReference>
<evidence type="ECO:0000259" key="13">
    <source>
        <dbReference type="PROSITE" id="PS51698"/>
    </source>
</evidence>
<dbReference type="FunFam" id="3.30.40.10:FF:000055">
    <property type="entry name" value="Ubiquitin conjugation factor e4 a"/>
    <property type="match status" value="1"/>
</dbReference>
<organism evidence="14 15">
    <name type="scientific">Pseudocercospora eumusae</name>
    <dbReference type="NCBI Taxonomy" id="321146"/>
    <lineage>
        <taxon>Eukaryota</taxon>
        <taxon>Fungi</taxon>
        <taxon>Dikarya</taxon>
        <taxon>Ascomycota</taxon>
        <taxon>Pezizomycotina</taxon>
        <taxon>Dothideomycetes</taxon>
        <taxon>Dothideomycetidae</taxon>
        <taxon>Mycosphaerellales</taxon>
        <taxon>Mycosphaerellaceae</taxon>
        <taxon>Pseudocercospora</taxon>
    </lineage>
</organism>
<dbReference type="InterPro" id="IPR045132">
    <property type="entry name" value="UBE4"/>
</dbReference>
<feature type="compositionally biased region" description="Basic and acidic residues" evidence="12">
    <location>
        <begin position="399"/>
        <end position="414"/>
    </location>
</feature>
<dbReference type="GO" id="GO:0000209">
    <property type="term" value="P:protein polyubiquitination"/>
    <property type="evidence" value="ECO:0007669"/>
    <property type="project" value="TreeGrafter"/>
</dbReference>
<sequence length="1383" mass="155737">MASRVQSFSQLVPELESALKSFQSSASKFRVLKTVHPSHGFPQEPKKAGHEESPRTLFILDSSFNPPSIAHRTLAQSALHRSSSGKYAKPHRLLLLFAVMNADKPPSPASFEQRLSMMTVFARDLLDSLSHESHVDPVPVDIGVTTAPYYTDKSSAIETEGLEWYPDKPHHIHLVGFDTLTRFFAAKYYKDKFDPPFSALNPYFHAGHRLRVTLRPDDEYGSVEEQRAFAARLENGDMEKDGGKKEWAKQVELVPPNPKAGVSSTKIRKAAKAGDWETVKKLCTPGVADWVEKQELRGSAGANEGVNAKMDDSTQSDADKIRAKRLAKLGGPSSATPPPTQHGANSSSTPPATTDGATDKPSTPATRENPFNQLAAQKEPEQKESAKITVTSKTAAEPSKPERTQSRPRERAAESFETWQDRILRQIFRVTLKPEEVKDSHGNNLIFLASTKDDLEQSNQPDLLNVDMGDGILTEAAGHAPNGKIFEYFLQTFKRASRAVRASRDPNDPKDTILKEAKRLSMSYCIFAITMPEMFGGDDDLYARQASSSDTLVDHMLVPDIEGDHGICTEFLTEAAARFEEDESIKEALVGAIEELSARLSKSNMLEDYQAYITAMRSLIRFPKIVDAFTQSAKWAPPDVEAQTIETTTLLGPFFRLSPMQQEVASNYFSAPKTRDRNFIAAAQNAIRLTLRTHQEILFEIANGIVRTGAAPRERMLNWFALCVNKNHKKRAMRSDPRIVSSDGFMVNVTDTLTRLCEPFIDAQFGKIEKIDVDYLRRNPRVDISDETKINADQQTADNFYSHQAGGTSNFISEAFFLAVAAHHYGTEAAQTNIENIRRNIKYHEKELVAAEAERAKYLNQPAYLSRYDDALNKMKKRIDDMWSFIHATQGVLLDDVSQARSMGLMRYVIVWVLRLASRQNLPKEKLQLPLPSEQPDVFRCLPEYFLEDIVDNFKFITANIPHIITPQQCEEIVQVCIAFLRSPEWVKNPGVKSGLVTILFYGVSPYYNHQRGVLGDVLIGSDFAHKNLLHALMSAYIEAERSGTHNQFYDKFNIRFEIFQVIKKIWINTLYRENLAKEAKVNTDFFVQFVNMMVNDVTFVLDEALSSFVKINHLQKEVNDAALMQGLNEEQRKEKLELLEDTKGKAKSYMQLTNETMEALILFTETLADAFTMKEIVTRLADMLDYNLDSMVGPKSTELKVDNKEEYKFRPAQLLADILTVFQHLSHKESFVQAIARDGRSYKPANFTEAARIMRKTAMKSPDELRVWEELGKKVAEAKALEEQEEADLGEIPDEFMDPLVFDIMSDPVILPSSKNVIDRSTIRSHLLSDPTDPFNRVPLKIEEVIPDTELKAKIEAFKAERKAERAAARAAAADAMDTTEG</sequence>
<comment type="catalytic activity">
    <reaction evidence="1">
        <text>S-ubiquitinyl-[E2 ubiquitin-conjugating enzyme]-L-cysteine + [acceptor protein]-L-lysine = [E2 ubiquitin-conjugating enzyme]-L-cysteine + N(6)-ubiquitinyl-[acceptor protein]-L-lysine.</text>
        <dbReference type="EC" id="2.3.2.27"/>
    </reaction>
</comment>
<keyword evidence="9" id="KW-0413">Isomerase</keyword>
<dbReference type="GO" id="GO:0000151">
    <property type="term" value="C:ubiquitin ligase complex"/>
    <property type="evidence" value="ECO:0007669"/>
    <property type="project" value="InterPro"/>
</dbReference>
<dbReference type="Gene3D" id="3.40.50.620">
    <property type="entry name" value="HUPs"/>
    <property type="match status" value="1"/>
</dbReference>
<dbReference type="GO" id="GO:0006511">
    <property type="term" value="P:ubiquitin-dependent protein catabolic process"/>
    <property type="evidence" value="ECO:0007669"/>
    <property type="project" value="InterPro"/>
</dbReference>
<dbReference type="Pfam" id="PF04564">
    <property type="entry name" value="U-box"/>
    <property type="match status" value="1"/>
</dbReference>
<evidence type="ECO:0000313" key="14">
    <source>
        <dbReference type="EMBL" id="KXT00140.1"/>
    </source>
</evidence>
<dbReference type="SMART" id="SM00504">
    <property type="entry name" value="Ubox"/>
    <property type="match status" value="1"/>
</dbReference>
<dbReference type="Gene3D" id="3.30.40.10">
    <property type="entry name" value="Zinc/RING finger domain, C3HC4 (zinc finger)"/>
    <property type="match status" value="1"/>
</dbReference>
<dbReference type="SUPFAM" id="SSF57850">
    <property type="entry name" value="RING/U-box"/>
    <property type="match status" value="1"/>
</dbReference>
<keyword evidence="9" id="KW-0697">Rotamase</keyword>
<dbReference type="GO" id="GO:0005737">
    <property type="term" value="C:cytoplasm"/>
    <property type="evidence" value="ECO:0007669"/>
    <property type="project" value="UniProtKB-SubCell"/>
</dbReference>